<proteinExistence type="predicted"/>
<dbReference type="PANTHER" id="PTHR33266:SF1">
    <property type="entry name" value="F-BOX DOMAIN-CONTAINING PROTEIN"/>
    <property type="match status" value="1"/>
</dbReference>
<dbReference type="Proteomes" id="UP000186601">
    <property type="component" value="Unassembled WGS sequence"/>
</dbReference>
<evidence type="ECO:0000313" key="2">
    <source>
        <dbReference type="Proteomes" id="UP000186601"/>
    </source>
</evidence>
<dbReference type="EMBL" id="MLYV02000610">
    <property type="protein sequence ID" value="PSR81681.1"/>
    <property type="molecule type" value="Genomic_DNA"/>
</dbReference>
<protein>
    <submittedName>
        <fullName evidence="1">Uncharacterized protein</fullName>
    </submittedName>
</protein>
<gene>
    <name evidence="1" type="ORF">PHLCEN_2v6300</name>
</gene>
<evidence type="ECO:0000313" key="1">
    <source>
        <dbReference type="EMBL" id="PSR81681.1"/>
    </source>
</evidence>
<organism evidence="1 2">
    <name type="scientific">Hermanssonia centrifuga</name>
    <dbReference type="NCBI Taxonomy" id="98765"/>
    <lineage>
        <taxon>Eukaryota</taxon>
        <taxon>Fungi</taxon>
        <taxon>Dikarya</taxon>
        <taxon>Basidiomycota</taxon>
        <taxon>Agaricomycotina</taxon>
        <taxon>Agaricomycetes</taxon>
        <taxon>Polyporales</taxon>
        <taxon>Meruliaceae</taxon>
        <taxon>Hermanssonia</taxon>
    </lineage>
</organism>
<accession>A0A2R6P0H4</accession>
<name>A0A2R6P0H4_9APHY</name>
<dbReference type="AlphaFoldDB" id="A0A2R6P0H4"/>
<dbReference type="OrthoDB" id="107110at2759"/>
<keyword evidence="2" id="KW-1185">Reference proteome</keyword>
<sequence length="447" mass="49595">MSLRLGFGLDGSLTTQISLEVTISFRTHKQDSPGAAGETAGTPLQMPVMNSLPASAPVFSSNFDRSKDAGRQLEMNLVEHHMCVVYTILDNGDCILSGMPSEPMLAEAAALEMNDPELPGSARDTAGFLLRQNARNGILRLDGGRGVELVAQLLLTSAYDKAIKTSQQHIFLYSKGVTVEDFIKALFSAKYAEEVLSCKPCAGSGEVPLKDAFRNAYIRFTHFALHGEGNHIDTYVALAALVRGMAVQASHDEGVINIMIPITLEKERLREEIMTGILIQIHPRSMVQTPNAEKIRFFPSDCKNVRPYITILMHLDPQSATYKRQYALAKARAQAPTNPPDLVQPPSDHSHVSLVHPRYSIAVFGHSEKVYGVVHEKASFTGLLTERTVIAEHHRRDPANLAAVRRMKPTWERNEDCFHWIDVPALQVPKVIDTEKDVEDRVFITMY</sequence>
<reference evidence="1 2" key="1">
    <citation type="submission" date="2018-02" db="EMBL/GenBank/DDBJ databases">
        <title>Genome sequence of the basidiomycete white-rot fungus Phlebia centrifuga.</title>
        <authorList>
            <person name="Granchi Z."/>
            <person name="Peng M."/>
            <person name="de Vries R.P."/>
            <person name="Hilden K."/>
            <person name="Makela M.R."/>
            <person name="Grigoriev I."/>
            <person name="Riley R."/>
        </authorList>
    </citation>
    <scope>NUCLEOTIDE SEQUENCE [LARGE SCALE GENOMIC DNA]</scope>
    <source>
        <strain evidence="1 2">FBCC195</strain>
    </source>
</reference>
<dbReference type="STRING" id="98765.A0A2R6P0H4"/>
<dbReference type="PANTHER" id="PTHR33266">
    <property type="entry name" value="CHROMOSOME 15, WHOLE GENOME SHOTGUN SEQUENCE"/>
    <property type="match status" value="1"/>
</dbReference>
<comment type="caution">
    <text evidence="1">The sequence shown here is derived from an EMBL/GenBank/DDBJ whole genome shotgun (WGS) entry which is preliminary data.</text>
</comment>